<dbReference type="SUPFAM" id="SSF103473">
    <property type="entry name" value="MFS general substrate transporter"/>
    <property type="match status" value="1"/>
</dbReference>
<reference evidence="8" key="1">
    <citation type="submission" date="2020-10" db="EMBL/GenBank/DDBJ databases">
        <title>High-Quality Genome Resource of Clonostachys rosea strain S41 by Oxford Nanopore Long-Read Sequencing.</title>
        <authorList>
            <person name="Wang H."/>
        </authorList>
    </citation>
    <scope>NUCLEOTIDE SEQUENCE</scope>
    <source>
        <strain evidence="8">S41</strain>
    </source>
</reference>
<dbReference type="EMBL" id="JADCTT010000003">
    <property type="protein sequence ID" value="KAF9755915.1"/>
    <property type="molecule type" value="Genomic_DNA"/>
</dbReference>
<evidence type="ECO:0000256" key="1">
    <source>
        <dbReference type="ARBA" id="ARBA00004141"/>
    </source>
</evidence>
<feature type="transmembrane region" description="Helical" evidence="6">
    <location>
        <begin position="352"/>
        <end position="372"/>
    </location>
</feature>
<dbReference type="PROSITE" id="PS50850">
    <property type="entry name" value="MFS"/>
    <property type="match status" value="1"/>
</dbReference>
<feature type="compositionally biased region" description="Basic and acidic residues" evidence="5">
    <location>
        <begin position="500"/>
        <end position="518"/>
    </location>
</feature>
<dbReference type="InterPro" id="IPR011701">
    <property type="entry name" value="MFS"/>
</dbReference>
<keyword evidence="4 6" id="KW-0472">Membrane</keyword>
<dbReference type="InterPro" id="IPR020846">
    <property type="entry name" value="MFS_dom"/>
</dbReference>
<feature type="compositionally biased region" description="Gly residues" evidence="5">
    <location>
        <begin position="478"/>
        <end position="487"/>
    </location>
</feature>
<feature type="transmembrane region" description="Helical" evidence="6">
    <location>
        <begin position="59"/>
        <end position="80"/>
    </location>
</feature>
<feature type="domain" description="Major facilitator superfamily (MFS) profile" evidence="7">
    <location>
        <begin position="26"/>
        <end position="473"/>
    </location>
</feature>
<sequence length="562" mass="60321">MDVATSNEMAVDDGAQFNPGRRFLAAFFSLCILVVVNSLDATALGPAIPTMSYELGGSAVQAFWAGTSFLLAGTVAMLTFGGLSQSFGRKALLLISIGFFAVGSIITATAKEFTRVLIGRSIQGTGGGAIMTLVEILITDLVPLRHRGTYFGYQSAAAAVGTAVGPLLGGGFTDTIGWEWIFWINVPLCVLGFVAVAVFLKLHKVNGEFTTKMARFDWPGVMLLTAPLTGFLVSISWGGILYAWSSWQSIVPMVLGLVGLLALIFYEAYVPSEPLVRLQIFHNRTAMVSYLGTTVHGIVTWCLMYYLPLYYQLVLDMSATISGVAVLPETLLVPAGSIVVGVLVSKWGTFRWAIWCAWCLTVLGFALLYLLGPNTKTWQWILINVVPGVGIGMLYSSLAYGTLTSASEKDAAYAASMYIFSRALGQSIGVAAGGAILQAQLAKQLAAYPELADRASSLAKEASSLVDIRPESEHRLGHNGGPGGRGPTGELLTQPLSVDRAQETEQGFRHDKEDKTPGKDQVPQQEQEIGTKTAGELKAYCIPHLRPRLSTSMEAVSNFKDF</sequence>
<dbReference type="Gene3D" id="1.20.1720.10">
    <property type="entry name" value="Multidrug resistance protein D"/>
    <property type="match status" value="1"/>
</dbReference>
<feature type="transmembrane region" description="Helical" evidence="6">
    <location>
        <begin position="378"/>
        <end position="400"/>
    </location>
</feature>
<feature type="transmembrane region" description="Helical" evidence="6">
    <location>
        <begin position="116"/>
        <end position="138"/>
    </location>
</feature>
<evidence type="ECO:0000256" key="3">
    <source>
        <dbReference type="ARBA" id="ARBA00022989"/>
    </source>
</evidence>
<feature type="region of interest" description="Disordered" evidence="5">
    <location>
        <begin position="468"/>
        <end position="532"/>
    </location>
</feature>
<feature type="transmembrane region" description="Helical" evidence="6">
    <location>
        <begin position="92"/>
        <end position="110"/>
    </location>
</feature>
<feature type="transmembrane region" description="Helical" evidence="6">
    <location>
        <begin position="150"/>
        <end position="168"/>
    </location>
</feature>
<accession>A0A8H7NHC8</accession>
<feature type="transmembrane region" description="Helical" evidence="6">
    <location>
        <begin position="287"/>
        <end position="307"/>
    </location>
</feature>
<keyword evidence="3 6" id="KW-1133">Transmembrane helix</keyword>
<dbReference type="Pfam" id="PF07690">
    <property type="entry name" value="MFS_1"/>
    <property type="match status" value="1"/>
</dbReference>
<dbReference type="GO" id="GO:0022857">
    <property type="term" value="F:transmembrane transporter activity"/>
    <property type="evidence" value="ECO:0007669"/>
    <property type="project" value="InterPro"/>
</dbReference>
<evidence type="ECO:0000256" key="4">
    <source>
        <dbReference type="ARBA" id="ARBA00023136"/>
    </source>
</evidence>
<dbReference type="GO" id="GO:0005886">
    <property type="term" value="C:plasma membrane"/>
    <property type="evidence" value="ECO:0007669"/>
    <property type="project" value="TreeGrafter"/>
</dbReference>
<dbReference type="AlphaFoldDB" id="A0A8H7NHC8"/>
<dbReference type="PANTHER" id="PTHR23501">
    <property type="entry name" value="MAJOR FACILITATOR SUPERFAMILY"/>
    <property type="match status" value="1"/>
</dbReference>
<dbReference type="Gene3D" id="1.20.1250.20">
    <property type="entry name" value="MFS general substrate transporter like domains"/>
    <property type="match status" value="1"/>
</dbReference>
<evidence type="ECO:0000256" key="5">
    <source>
        <dbReference type="SAM" id="MobiDB-lite"/>
    </source>
</evidence>
<feature type="transmembrane region" description="Helical" evidence="6">
    <location>
        <begin position="250"/>
        <end position="266"/>
    </location>
</feature>
<feature type="transmembrane region" description="Helical" evidence="6">
    <location>
        <begin position="180"/>
        <end position="200"/>
    </location>
</feature>
<evidence type="ECO:0000313" key="8">
    <source>
        <dbReference type="EMBL" id="KAF9755915.1"/>
    </source>
</evidence>
<evidence type="ECO:0000256" key="2">
    <source>
        <dbReference type="ARBA" id="ARBA00022692"/>
    </source>
</evidence>
<feature type="transmembrane region" description="Helical" evidence="6">
    <location>
        <begin position="319"/>
        <end position="345"/>
    </location>
</feature>
<feature type="transmembrane region" description="Helical" evidence="6">
    <location>
        <begin position="23"/>
        <end position="39"/>
    </location>
</feature>
<gene>
    <name evidence="8" type="ORF">IM811_011356</name>
</gene>
<comment type="subcellular location">
    <subcellularLocation>
        <location evidence="1">Membrane</location>
        <topology evidence="1">Multi-pass membrane protein</topology>
    </subcellularLocation>
</comment>
<feature type="transmembrane region" description="Helical" evidence="6">
    <location>
        <begin position="221"/>
        <end position="244"/>
    </location>
</feature>
<dbReference type="PRINTS" id="PR01036">
    <property type="entry name" value="TCRTETB"/>
</dbReference>
<dbReference type="Proteomes" id="UP000616885">
    <property type="component" value="Unassembled WGS sequence"/>
</dbReference>
<name>A0A8H7NHC8_BIOOC</name>
<evidence type="ECO:0000256" key="6">
    <source>
        <dbReference type="SAM" id="Phobius"/>
    </source>
</evidence>
<evidence type="ECO:0000259" key="7">
    <source>
        <dbReference type="PROSITE" id="PS50850"/>
    </source>
</evidence>
<comment type="caution">
    <text evidence="8">The sequence shown here is derived from an EMBL/GenBank/DDBJ whole genome shotgun (WGS) entry which is preliminary data.</text>
</comment>
<dbReference type="PANTHER" id="PTHR23501:SF59">
    <property type="entry name" value="MAJOR FACILITATOR SUPERFAMILY (MFS) PROFILE DOMAIN-CONTAINING PROTEIN-RELATED"/>
    <property type="match status" value="1"/>
</dbReference>
<protein>
    <recommendedName>
        <fullName evidence="7">Major facilitator superfamily (MFS) profile domain-containing protein</fullName>
    </recommendedName>
</protein>
<organism evidence="8 9">
    <name type="scientific">Bionectria ochroleuca</name>
    <name type="common">Gliocladium roseum</name>
    <dbReference type="NCBI Taxonomy" id="29856"/>
    <lineage>
        <taxon>Eukaryota</taxon>
        <taxon>Fungi</taxon>
        <taxon>Dikarya</taxon>
        <taxon>Ascomycota</taxon>
        <taxon>Pezizomycotina</taxon>
        <taxon>Sordariomycetes</taxon>
        <taxon>Hypocreomycetidae</taxon>
        <taxon>Hypocreales</taxon>
        <taxon>Bionectriaceae</taxon>
        <taxon>Clonostachys</taxon>
    </lineage>
</organism>
<proteinExistence type="predicted"/>
<evidence type="ECO:0000313" key="9">
    <source>
        <dbReference type="Proteomes" id="UP000616885"/>
    </source>
</evidence>
<keyword evidence="2 6" id="KW-0812">Transmembrane</keyword>
<dbReference type="InterPro" id="IPR036259">
    <property type="entry name" value="MFS_trans_sf"/>
</dbReference>